<dbReference type="PANTHER" id="PTHR43194">
    <property type="entry name" value="HYDROLASE ALPHA/BETA FOLD FAMILY"/>
    <property type="match status" value="1"/>
</dbReference>
<dbReference type="Proteomes" id="UP000061839">
    <property type="component" value="Chromosome"/>
</dbReference>
<dbReference type="GO" id="GO:0016787">
    <property type="term" value="F:hydrolase activity"/>
    <property type="evidence" value="ECO:0007669"/>
    <property type="project" value="UniProtKB-KW"/>
</dbReference>
<dbReference type="AlphaFoldDB" id="A0A0D4BXN3"/>
<dbReference type="InterPro" id="IPR029058">
    <property type="entry name" value="AB_hydrolase_fold"/>
</dbReference>
<dbReference type="SUPFAM" id="SSF53474">
    <property type="entry name" value="alpha/beta-Hydrolases"/>
    <property type="match status" value="1"/>
</dbReference>
<keyword evidence="2" id="KW-0378">Hydrolase</keyword>
<dbReference type="Gene3D" id="3.40.50.1820">
    <property type="entry name" value="alpha/beta hydrolase"/>
    <property type="match status" value="1"/>
</dbReference>
<evidence type="ECO:0000259" key="1">
    <source>
        <dbReference type="Pfam" id="PF00561"/>
    </source>
</evidence>
<dbReference type="PATRIC" id="fig|1618207.4.peg.1042"/>
<dbReference type="InterPro" id="IPR050228">
    <property type="entry name" value="Carboxylesterase_BioH"/>
</dbReference>
<dbReference type="STRING" id="1618207.UM93_05120"/>
<dbReference type="KEGG" id="ari:UM93_05120"/>
<dbReference type="HOGENOM" id="CLU_083329_0_0_11"/>
<sequence length="274" mass="29602">MSENTVKTGTLHLADTDLYYEVRGSGPWLALLGAPMEAAAFTPLAELLATNHTVLTMDPRGVAGSQLADPETDSSPELRAADLARVLEELKVDTLALFGSSGGAVTTLAFAEAYPDRVHTVIAHEPPLVELLADREQQRVGTEQIITAFKEQGSLAAWTEFFRVAGLELPPEVMEQMFGGEQSAEQLAEHRHFFLHEMKATTHWQPNLQGLREGGTRIMVGLGEESVGQLCDRTSQALAAGLDADLVSFAGDHTGFVDHPEAFAERLNEVLAGQ</sequence>
<name>A0A0D4BXN3_9MICC</name>
<feature type="domain" description="AB hydrolase-1" evidence="1">
    <location>
        <begin position="33"/>
        <end position="139"/>
    </location>
</feature>
<dbReference type="PANTHER" id="PTHR43194:SF2">
    <property type="entry name" value="PEROXISOMAL MEMBRANE PROTEIN LPX1"/>
    <property type="match status" value="1"/>
</dbReference>
<reference evidence="2 3" key="1">
    <citation type="journal article" date="2015" name="Genome Announc.">
        <title>Complete Genome Sequencing of Protease-Producing Novel Arthrobacter sp. Strain IHBB 11108 Using PacBio Single-Molecule Real-Time Sequencing Technology.</title>
        <authorList>
            <person name="Kiran S."/>
            <person name="Swarnkar M.K."/>
            <person name="Pal M."/>
            <person name="Thakur R."/>
            <person name="Tewari R."/>
            <person name="Singh A.K."/>
            <person name="Gulati A."/>
        </authorList>
    </citation>
    <scope>NUCLEOTIDE SEQUENCE [LARGE SCALE GENOMIC DNA]</scope>
    <source>
        <strain evidence="2 3">IHBB 11108</strain>
    </source>
</reference>
<proteinExistence type="predicted"/>
<evidence type="ECO:0000313" key="3">
    <source>
        <dbReference type="Proteomes" id="UP000061839"/>
    </source>
</evidence>
<keyword evidence="3" id="KW-1185">Reference proteome</keyword>
<dbReference type="RefSeq" id="WP_045074113.1">
    <property type="nucleotide sequence ID" value="NZ_CP011005.1"/>
</dbReference>
<organism evidence="2 3">
    <name type="scientific">Psychromicrobium lacuslunae</name>
    <dbReference type="NCBI Taxonomy" id="1618207"/>
    <lineage>
        <taxon>Bacteria</taxon>
        <taxon>Bacillati</taxon>
        <taxon>Actinomycetota</taxon>
        <taxon>Actinomycetes</taxon>
        <taxon>Micrococcales</taxon>
        <taxon>Micrococcaceae</taxon>
        <taxon>Psychromicrobium</taxon>
    </lineage>
</organism>
<dbReference type="Pfam" id="PF00561">
    <property type="entry name" value="Abhydrolase_1"/>
    <property type="match status" value="1"/>
</dbReference>
<accession>A0A0D4BXN3</accession>
<protein>
    <submittedName>
        <fullName evidence="2">Hydrolase</fullName>
    </submittedName>
</protein>
<dbReference type="InterPro" id="IPR000073">
    <property type="entry name" value="AB_hydrolase_1"/>
</dbReference>
<dbReference type="EMBL" id="CP011005">
    <property type="protein sequence ID" value="AJT41054.1"/>
    <property type="molecule type" value="Genomic_DNA"/>
</dbReference>
<gene>
    <name evidence="2" type="ORF">UM93_05120</name>
</gene>
<evidence type="ECO:0000313" key="2">
    <source>
        <dbReference type="EMBL" id="AJT41054.1"/>
    </source>
</evidence>
<dbReference type="OrthoDB" id="9785847at2"/>